<name>A0ABZ2T109_9ENTE</name>
<feature type="domain" description="Fibronectin type-III" evidence="5">
    <location>
        <begin position="215"/>
        <end position="297"/>
    </location>
</feature>
<keyword evidence="3" id="KW-0624">Polysaccharide degradation</keyword>
<protein>
    <recommendedName>
        <fullName evidence="5">Fibronectin type-III domain-containing protein</fullName>
    </recommendedName>
</protein>
<dbReference type="InterPro" id="IPR036573">
    <property type="entry name" value="CBM_sf_5/12"/>
</dbReference>
<evidence type="ECO:0000256" key="3">
    <source>
        <dbReference type="ARBA" id="ARBA00023326"/>
    </source>
</evidence>
<reference evidence="6 7" key="2">
    <citation type="submission" date="2024-03" db="EMBL/GenBank/DDBJ databases">
        <title>The Genome Sequence of Enterococcus sp. DIV1094.</title>
        <authorList>
            <consortium name="The Broad Institute Genomics Platform"/>
            <consortium name="The Broad Institute Microbial Omics Core"/>
            <consortium name="The Broad Institute Genomic Center for Infectious Diseases"/>
            <person name="Earl A."/>
            <person name="Manson A."/>
            <person name="Gilmore M."/>
            <person name="Schwartman J."/>
            <person name="Shea T."/>
            <person name="Abouelleil A."/>
            <person name="Cao P."/>
            <person name="Chapman S."/>
            <person name="Cusick C."/>
            <person name="Young S."/>
            <person name="Neafsey D."/>
            <person name="Nusbaum C."/>
            <person name="Birren B."/>
        </authorList>
    </citation>
    <scope>NUCLEOTIDE SEQUENCE [LARGE SCALE GENOMIC DNA]</scope>
    <source>
        <strain evidence="6 7">DIV1094</strain>
    </source>
</reference>
<accession>A0ABZ2T109</accession>
<dbReference type="InterPro" id="IPR013783">
    <property type="entry name" value="Ig-like_fold"/>
</dbReference>
<feature type="signal peptide" evidence="4">
    <location>
        <begin position="1"/>
        <end position="23"/>
    </location>
</feature>
<organism evidence="6 7">
    <name type="scientific">Candidatus Enterococcus mangumiae</name>
    <dbReference type="NCBI Taxonomy" id="2230878"/>
    <lineage>
        <taxon>Bacteria</taxon>
        <taxon>Bacillati</taxon>
        <taxon>Bacillota</taxon>
        <taxon>Bacilli</taxon>
        <taxon>Lactobacillales</taxon>
        <taxon>Enterococcaceae</taxon>
        <taxon>Enterococcus</taxon>
    </lineage>
</organism>
<dbReference type="PROSITE" id="PS50853">
    <property type="entry name" value="FN3"/>
    <property type="match status" value="2"/>
</dbReference>
<dbReference type="SUPFAM" id="SSF81296">
    <property type="entry name" value="E set domains"/>
    <property type="match status" value="1"/>
</dbReference>
<evidence type="ECO:0000259" key="5">
    <source>
        <dbReference type="PROSITE" id="PS50853"/>
    </source>
</evidence>
<dbReference type="Pfam" id="PF03067">
    <property type="entry name" value="LPMO_10"/>
    <property type="match status" value="1"/>
</dbReference>
<dbReference type="InterPro" id="IPR003961">
    <property type="entry name" value="FN3_dom"/>
</dbReference>
<dbReference type="RefSeq" id="WP_206855207.1">
    <property type="nucleotide sequence ID" value="NZ_CP147250.1"/>
</dbReference>
<sequence length="448" mass="48823">MKKQILGTILCSSILFGASLVIGGNEASAHGYVQSPISRGYQGHLDRNTNWNAAFQKYGAVINEPQSLEAPKGFPAAGPADGQIASAGGSLGDFNLDQQNSTMWTKQSISQGANVFTWRFTASHATSKWHYYMTKADWNPNDKLDRDDFELIGTINHNGTTGSTNPSHSINIPSDRLGYHVVLAVWDVADTVNAFYNVIDLNVTGDSTIPVKPEAPQNVRVQNVTSSTVNLTWNGQANAASYNVYRDGKLVGTSVDPEFSDKDLTAETTYTYEIEAVSQTGIKSDKTAISVTTTAISAEEKPTAPKNLHSMGETSSSVSLMWGASTHTQGIKQYDIYRNGQLVGSTSETSYMDENLIANTTYSYVVRAISTNGEVSYASNTLNVTTKQGEIIEGVREWKLGSMSSPELYTANEEVSYKGRVYTTLVTHFNYGDDTWAPDQAPTLFRLK</sequence>
<dbReference type="Pfam" id="PF02839">
    <property type="entry name" value="CBM_5_12"/>
    <property type="match status" value="1"/>
</dbReference>
<dbReference type="SMART" id="SM00060">
    <property type="entry name" value="FN3"/>
    <property type="match status" value="2"/>
</dbReference>
<evidence type="ECO:0000256" key="1">
    <source>
        <dbReference type="ARBA" id="ARBA00022729"/>
    </source>
</evidence>
<evidence type="ECO:0000313" key="6">
    <source>
        <dbReference type="EMBL" id="WYJ81101.1"/>
    </source>
</evidence>
<dbReference type="SUPFAM" id="SSF49265">
    <property type="entry name" value="Fibronectin type III"/>
    <property type="match status" value="1"/>
</dbReference>
<dbReference type="CDD" id="cd21177">
    <property type="entry name" value="LPMO_AA10"/>
    <property type="match status" value="1"/>
</dbReference>
<evidence type="ECO:0000313" key="7">
    <source>
        <dbReference type="Proteomes" id="UP000664360"/>
    </source>
</evidence>
<feature type="chain" id="PRO_5046567617" description="Fibronectin type-III domain-containing protein" evidence="4">
    <location>
        <begin position="24"/>
        <end position="448"/>
    </location>
</feature>
<keyword evidence="2" id="KW-0378">Hydrolase</keyword>
<gene>
    <name evidence="6" type="ORF">DOK79_002685</name>
</gene>
<evidence type="ECO:0000256" key="2">
    <source>
        <dbReference type="ARBA" id="ARBA00022801"/>
    </source>
</evidence>
<dbReference type="InterPro" id="IPR004302">
    <property type="entry name" value="Cellulose/chitin-bd_N"/>
</dbReference>
<dbReference type="Gene3D" id="2.10.10.20">
    <property type="entry name" value="Carbohydrate-binding module superfamily 5/12"/>
    <property type="match status" value="1"/>
</dbReference>
<keyword evidence="3" id="KW-0119">Carbohydrate metabolism</keyword>
<dbReference type="PANTHER" id="PTHR34823">
    <property type="entry name" value="GLCNAC-BINDING PROTEIN A"/>
    <property type="match status" value="1"/>
</dbReference>
<proteinExistence type="predicted"/>
<dbReference type="InterPro" id="IPR051024">
    <property type="entry name" value="GlcNAc_Chitin_IntDeg"/>
</dbReference>
<keyword evidence="7" id="KW-1185">Reference proteome</keyword>
<dbReference type="Gene3D" id="2.60.40.10">
    <property type="entry name" value="Immunoglobulins"/>
    <property type="match status" value="2"/>
</dbReference>
<dbReference type="Gene3D" id="2.70.50.50">
    <property type="entry name" value="chitin-binding protein cbp21"/>
    <property type="match status" value="1"/>
</dbReference>
<feature type="domain" description="Fibronectin type-III" evidence="5">
    <location>
        <begin position="304"/>
        <end position="389"/>
    </location>
</feature>
<dbReference type="CDD" id="cd00063">
    <property type="entry name" value="FN3"/>
    <property type="match status" value="2"/>
</dbReference>
<dbReference type="EMBL" id="CP147250">
    <property type="protein sequence ID" value="WYJ81101.1"/>
    <property type="molecule type" value="Genomic_DNA"/>
</dbReference>
<dbReference type="Proteomes" id="UP000664360">
    <property type="component" value="Chromosome"/>
</dbReference>
<dbReference type="Pfam" id="PF00041">
    <property type="entry name" value="fn3"/>
    <property type="match status" value="2"/>
</dbReference>
<dbReference type="InterPro" id="IPR036116">
    <property type="entry name" value="FN3_sf"/>
</dbReference>
<dbReference type="InterPro" id="IPR014756">
    <property type="entry name" value="Ig_E-set"/>
</dbReference>
<dbReference type="SUPFAM" id="SSF51055">
    <property type="entry name" value="Carbohydrate binding domain"/>
    <property type="match status" value="1"/>
</dbReference>
<reference evidence="6 7" key="1">
    <citation type="submission" date="2021-03" db="EMBL/GenBank/DDBJ databases">
        <authorList>
            <person name="Gilmore M.S."/>
            <person name="Schwartzman J."/>
            <person name="Van Tyne D."/>
            <person name="Martin M."/>
            <person name="Earl A.M."/>
            <person name="Manson A.L."/>
            <person name="Straub T."/>
            <person name="Salamzade R."/>
            <person name="Saavedra J."/>
            <person name="Lebreton F."/>
            <person name="Prichula J."/>
            <person name="Schaufler K."/>
            <person name="Gaca A."/>
            <person name="Sgardioli B."/>
            <person name="Wagenaar J."/>
            <person name="Strong T."/>
        </authorList>
    </citation>
    <scope>NUCLEOTIDE SEQUENCE [LARGE SCALE GENOMIC DNA]</scope>
    <source>
        <strain evidence="6 7">DIV1094</strain>
    </source>
</reference>
<keyword evidence="1 4" id="KW-0732">Signal</keyword>
<dbReference type="InterPro" id="IPR003610">
    <property type="entry name" value="CBM5/12"/>
</dbReference>
<evidence type="ECO:0000256" key="4">
    <source>
        <dbReference type="SAM" id="SignalP"/>
    </source>
</evidence>
<dbReference type="PANTHER" id="PTHR34823:SF1">
    <property type="entry name" value="CHITIN-BINDING TYPE-4 DOMAIN-CONTAINING PROTEIN"/>
    <property type="match status" value="1"/>
</dbReference>